<dbReference type="InterPro" id="IPR025246">
    <property type="entry name" value="IS30-like_HTH"/>
</dbReference>
<dbReference type="EMBL" id="DRGN01000098">
    <property type="protein sequence ID" value="HEU00130.1"/>
    <property type="molecule type" value="Genomic_DNA"/>
</dbReference>
<name>A0A9C9NF81_9HYPH</name>
<evidence type="ECO:0000313" key="2">
    <source>
        <dbReference type="EMBL" id="HEU00130.1"/>
    </source>
</evidence>
<evidence type="ECO:0000313" key="3">
    <source>
        <dbReference type="Proteomes" id="UP000885680"/>
    </source>
</evidence>
<dbReference type="Gene3D" id="1.10.10.60">
    <property type="entry name" value="Homeodomain-like"/>
    <property type="match status" value="1"/>
</dbReference>
<dbReference type="Proteomes" id="UP000885680">
    <property type="component" value="Unassembled WGS sequence"/>
</dbReference>
<sequence length="106" mass="11944">MLPWRRGCRFLSTPDGSGRHAACHQRCSDLRSSHCPSGLSFAEREEIALLRVQRVSTREIGRRLGRSGSTISLELRRNTATRSGGLEYRATTPQWHAELSGRRPKV</sequence>
<proteinExistence type="predicted"/>
<comment type="caution">
    <text evidence="2">The sequence shown here is derived from an EMBL/GenBank/DDBJ whole genome shotgun (WGS) entry which is preliminary data.</text>
</comment>
<feature type="domain" description="Transposase IS30-like HTH" evidence="1">
    <location>
        <begin position="37"/>
        <end position="78"/>
    </location>
</feature>
<gene>
    <name evidence="2" type="ORF">ENH89_07190</name>
</gene>
<organism evidence="2 3">
    <name type="scientific">Aurantimonas coralicida</name>
    <dbReference type="NCBI Taxonomy" id="182270"/>
    <lineage>
        <taxon>Bacteria</taxon>
        <taxon>Pseudomonadati</taxon>
        <taxon>Pseudomonadota</taxon>
        <taxon>Alphaproteobacteria</taxon>
        <taxon>Hyphomicrobiales</taxon>
        <taxon>Aurantimonadaceae</taxon>
        <taxon>Aurantimonas</taxon>
    </lineage>
</organism>
<protein>
    <recommendedName>
        <fullName evidence="1">Transposase IS30-like HTH domain-containing protein</fullName>
    </recommendedName>
</protein>
<reference evidence="2" key="1">
    <citation type="journal article" date="2020" name="mSystems">
        <title>Genome- and Community-Level Interaction Insights into Carbon Utilization and Element Cycling Functions of Hydrothermarchaeota in Hydrothermal Sediment.</title>
        <authorList>
            <person name="Zhou Z."/>
            <person name="Liu Y."/>
            <person name="Xu W."/>
            <person name="Pan J."/>
            <person name="Luo Z.H."/>
            <person name="Li M."/>
        </authorList>
    </citation>
    <scope>NUCLEOTIDE SEQUENCE</scope>
    <source>
        <strain evidence="2">HyVt-347</strain>
    </source>
</reference>
<evidence type="ECO:0000259" key="1">
    <source>
        <dbReference type="Pfam" id="PF13936"/>
    </source>
</evidence>
<dbReference type="Pfam" id="PF13936">
    <property type="entry name" value="HTH_38"/>
    <property type="match status" value="1"/>
</dbReference>
<accession>A0A9C9NF81</accession>
<dbReference type="AlphaFoldDB" id="A0A9C9NF81"/>